<dbReference type="Pfam" id="PF13867">
    <property type="entry name" value="SAP30_Sin3_bdg"/>
    <property type="match status" value="1"/>
</dbReference>
<dbReference type="AlphaFoldDB" id="L1IIJ3"/>
<reference evidence="4" key="3">
    <citation type="submission" date="2015-06" db="UniProtKB">
        <authorList>
            <consortium name="EnsemblProtists"/>
        </authorList>
    </citation>
    <scope>IDENTIFICATION</scope>
</reference>
<dbReference type="Gene3D" id="6.10.160.20">
    <property type="match status" value="1"/>
</dbReference>
<dbReference type="InterPro" id="IPR025718">
    <property type="entry name" value="SAP30_Sin3-bd"/>
</dbReference>
<feature type="compositionally biased region" description="Basic and acidic residues" evidence="1">
    <location>
        <begin position="55"/>
        <end position="67"/>
    </location>
</feature>
<dbReference type="EnsemblProtists" id="EKX35749">
    <property type="protein sequence ID" value="EKX35749"/>
    <property type="gene ID" value="GUITHDRAFT_118132"/>
</dbReference>
<dbReference type="InterPro" id="IPR038291">
    <property type="entry name" value="SAP30_C_sf"/>
</dbReference>
<keyword evidence="5" id="KW-1185">Reference proteome</keyword>
<evidence type="ECO:0000313" key="5">
    <source>
        <dbReference type="Proteomes" id="UP000011087"/>
    </source>
</evidence>
<dbReference type="GeneID" id="17292479"/>
<evidence type="ECO:0000259" key="2">
    <source>
        <dbReference type="Pfam" id="PF13867"/>
    </source>
</evidence>
<dbReference type="HOGENOM" id="CLU_1386489_0_0_1"/>
<protein>
    <recommendedName>
        <fullName evidence="2">Histone deacetylase complex subunit SAP30 Sin3 binding domain-containing protein</fullName>
    </recommendedName>
</protein>
<reference evidence="3 5" key="1">
    <citation type="journal article" date="2012" name="Nature">
        <title>Algal genomes reveal evolutionary mosaicism and the fate of nucleomorphs.</title>
        <authorList>
            <consortium name="DOE Joint Genome Institute"/>
            <person name="Curtis B.A."/>
            <person name="Tanifuji G."/>
            <person name="Burki F."/>
            <person name="Gruber A."/>
            <person name="Irimia M."/>
            <person name="Maruyama S."/>
            <person name="Arias M.C."/>
            <person name="Ball S.G."/>
            <person name="Gile G.H."/>
            <person name="Hirakawa Y."/>
            <person name="Hopkins J.F."/>
            <person name="Kuo A."/>
            <person name="Rensing S.A."/>
            <person name="Schmutz J."/>
            <person name="Symeonidi A."/>
            <person name="Elias M."/>
            <person name="Eveleigh R.J."/>
            <person name="Herman E.K."/>
            <person name="Klute M.J."/>
            <person name="Nakayama T."/>
            <person name="Obornik M."/>
            <person name="Reyes-Prieto A."/>
            <person name="Armbrust E.V."/>
            <person name="Aves S.J."/>
            <person name="Beiko R.G."/>
            <person name="Coutinho P."/>
            <person name="Dacks J.B."/>
            <person name="Durnford D.G."/>
            <person name="Fast N.M."/>
            <person name="Green B.R."/>
            <person name="Grisdale C.J."/>
            <person name="Hempel F."/>
            <person name="Henrissat B."/>
            <person name="Hoppner M.P."/>
            <person name="Ishida K."/>
            <person name="Kim E."/>
            <person name="Koreny L."/>
            <person name="Kroth P.G."/>
            <person name="Liu Y."/>
            <person name="Malik S.B."/>
            <person name="Maier U.G."/>
            <person name="McRose D."/>
            <person name="Mock T."/>
            <person name="Neilson J.A."/>
            <person name="Onodera N.T."/>
            <person name="Poole A.M."/>
            <person name="Pritham E.J."/>
            <person name="Richards T.A."/>
            <person name="Rocap G."/>
            <person name="Roy S.W."/>
            <person name="Sarai C."/>
            <person name="Schaack S."/>
            <person name="Shirato S."/>
            <person name="Slamovits C.H."/>
            <person name="Spencer D.F."/>
            <person name="Suzuki S."/>
            <person name="Worden A.Z."/>
            <person name="Zauner S."/>
            <person name="Barry K."/>
            <person name="Bell C."/>
            <person name="Bharti A.K."/>
            <person name="Crow J.A."/>
            <person name="Grimwood J."/>
            <person name="Kramer R."/>
            <person name="Lindquist E."/>
            <person name="Lucas S."/>
            <person name="Salamov A."/>
            <person name="McFadden G.I."/>
            <person name="Lane C.E."/>
            <person name="Keeling P.J."/>
            <person name="Gray M.W."/>
            <person name="Grigoriev I.V."/>
            <person name="Archibald J.M."/>
        </authorList>
    </citation>
    <scope>NUCLEOTIDE SEQUENCE</scope>
    <source>
        <strain evidence="3 5">CCMP2712</strain>
    </source>
</reference>
<sequence>MTETQNTRSLADRPKRDAAKKCFHNIQFLNGVDSSAKADPPKKDITMNLRQVRKPTKEMQEAKETSGAKKAVAHHSSTSESDKKKHHSHDNLPAIAVDKGIRKLDLSALKKYKRHFGLKTGPASSNKEDLQAAVIKHFANVLRADASKVEKSFLKRIRDNRSKWEIHDTESEKGWEKGFNYHVEDSAAPALLLFTVS</sequence>
<reference evidence="5" key="2">
    <citation type="submission" date="2012-11" db="EMBL/GenBank/DDBJ databases">
        <authorList>
            <person name="Kuo A."/>
            <person name="Curtis B.A."/>
            <person name="Tanifuji G."/>
            <person name="Burki F."/>
            <person name="Gruber A."/>
            <person name="Irimia M."/>
            <person name="Maruyama S."/>
            <person name="Arias M.C."/>
            <person name="Ball S.G."/>
            <person name="Gile G.H."/>
            <person name="Hirakawa Y."/>
            <person name="Hopkins J.F."/>
            <person name="Rensing S.A."/>
            <person name="Schmutz J."/>
            <person name="Symeonidi A."/>
            <person name="Elias M."/>
            <person name="Eveleigh R.J."/>
            <person name="Herman E.K."/>
            <person name="Klute M.J."/>
            <person name="Nakayama T."/>
            <person name="Obornik M."/>
            <person name="Reyes-Prieto A."/>
            <person name="Armbrust E.V."/>
            <person name="Aves S.J."/>
            <person name="Beiko R.G."/>
            <person name="Coutinho P."/>
            <person name="Dacks J.B."/>
            <person name="Durnford D.G."/>
            <person name="Fast N.M."/>
            <person name="Green B.R."/>
            <person name="Grisdale C."/>
            <person name="Hempe F."/>
            <person name="Henrissat B."/>
            <person name="Hoppner M.P."/>
            <person name="Ishida K.-I."/>
            <person name="Kim E."/>
            <person name="Koreny L."/>
            <person name="Kroth P.G."/>
            <person name="Liu Y."/>
            <person name="Malik S.-B."/>
            <person name="Maier U.G."/>
            <person name="McRose D."/>
            <person name="Mock T."/>
            <person name="Neilson J.A."/>
            <person name="Onodera N.T."/>
            <person name="Poole A.M."/>
            <person name="Pritham E.J."/>
            <person name="Richards T.A."/>
            <person name="Rocap G."/>
            <person name="Roy S.W."/>
            <person name="Sarai C."/>
            <person name="Schaack S."/>
            <person name="Shirato S."/>
            <person name="Slamovits C.H."/>
            <person name="Spencer D.F."/>
            <person name="Suzuki S."/>
            <person name="Worden A.Z."/>
            <person name="Zauner S."/>
            <person name="Barry K."/>
            <person name="Bell C."/>
            <person name="Bharti A.K."/>
            <person name="Crow J.A."/>
            <person name="Grimwood J."/>
            <person name="Kramer R."/>
            <person name="Lindquist E."/>
            <person name="Lucas S."/>
            <person name="Salamov A."/>
            <person name="McFadden G.I."/>
            <person name="Lane C.E."/>
            <person name="Keeling P.J."/>
            <person name="Gray M.W."/>
            <person name="Grigoriev I.V."/>
            <person name="Archibald J.M."/>
        </authorList>
    </citation>
    <scope>NUCLEOTIDE SEQUENCE</scope>
    <source>
        <strain evidence="5">CCMP2712</strain>
    </source>
</reference>
<accession>L1IIJ3</accession>
<evidence type="ECO:0000313" key="3">
    <source>
        <dbReference type="EMBL" id="EKX35749.1"/>
    </source>
</evidence>
<gene>
    <name evidence="3" type="ORF">GUITHDRAFT_118132</name>
</gene>
<organism evidence="3">
    <name type="scientific">Guillardia theta (strain CCMP2712)</name>
    <name type="common">Cryptophyte</name>
    <dbReference type="NCBI Taxonomy" id="905079"/>
    <lineage>
        <taxon>Eukaryota</taxon>
        <taxon>Cryptophyceae</taxon>
        <taxon>Pyrenomonadales</taxon>
        <taxon>Geminigeraceae</taxon>
        <taxon>Guillardia</taxon>
    </lineage>
</organism>
<dbReference type="Proteomes" id="UP000011087">
    <property type="component" value="Unassembled WGS sequence"/>
</dbReference>
<dbReference type="PaxDb" id="55529-EKX35749"/>
<evidence type="ECO:0000256" key="1">
    <source>
        <dbReference type="SAM" id="MobiDB-lite"/>
    </source>
</evidence>
<name>L1IIJ3_GUITC</name>
<dbReference type="EMBL" id="JH993085">
    <property type="protein sequence ID" value="EKX35749.1"/>
    <property type="molecule type" value="Genomic_DNA"/>
</dbReference>
<proteinExistence type="predicted"/>
<feature type="domain" description="Histone deacetylase complex subunit SAP30 Sin3 binding" evidence="2">
    <location>
        <begin position="104"/>
        <end position="157"/>
    </location>
</feature>
<dbReference type="KEGG" id="gtt:GUITHDRAFT_118132"/>
<evidence type="ECO:0000313" key="4">
    <source>
        <dbReference type="EnsemblProtists" id="EKX35749"/>
    </source>
</evidence>
<feature type="region of interest" description="Disordered" evidence="1">
    <location>
        <begin position="32"/>
        <end position="91"/>
    </location>
</feature>
<dbReference type="OrthoDB" id="510958at2759"/>
<dbReference type="RefSeq" id="XP_005822729.1">
    <property type="nucleotide sequence ID" value="XM_005822672.1"/>
</dbReference>